<accession>A0ACC2MJF9</accession>
<keyword evidence="2" id="KW-1185">Reference proteome</keyword>
<reference evidence="1 2" key="1">
    <citation type="journal article" date="2022" name="Hortic Res">
        <title>A haplotype resolved chromosomal level avocado genome allows analysis of novel avocado genes.</title>
        <authorList>
            <person name="Nath O."/>
            <person name="Fletcher S.J."/>
            <person name="Hayward A."/>
            <person name="Shaw L.M."/>
            <person name="Masouleh A.K."/>
            <person name="Furtado A."/>
            <person name="Henry R.J."/>
            <person name="Mitter N."/>
        </authorList>
    </citation>
    <scope>NUCLEOTIDE SEQUENCE [LARGE SCALE GENOMIC DNA]</scope>
    <source>
        <strain evidence="2">cv. Hass</strain>
    </source>
</reference>
<comment type="caution">
    <text evidence="1">The sequence shown here is derived from an EMBL/GenBank/DDBJ whole genome shotgun (WGS) entry which is preliminary data.</text>
</comment>
<evidence type="ECO:0000313" key="1">
    <source>
        <dbReference type="EMBL" id="KAJ8645881.1"/>
    </source>
</evidence>
<protein>
    <submittedName>
        <fullName evidence="1">Uncharacterized protein</fullName>
    </submittedName>
</protein>
<dbReference type="Proteomes" id="UP001234297">
    <property type="component" value="Chromosome 2"/>
</dbReference>
<proteinExistence type="predicted"/>
<gene>
    <name evidence="1" type="ORF">MRB53_007629</name>
</gene>
<evidence type="ECO:0000313" key="2">
    <source>
        <dbReference type="Proteomes" id="UP001234297"/>
    </source>
</evidence>
<sequence length="246" mass="27460">MKSSLVDFLGTKPKETGASISSPSMEDTELEDGDEESRLFCSETKDEDNDVTVKISNSRLPPYGAFDLDPFALSRLSLVDQGHARGIFAYPGRRLKQLVLEPKFFRLKVEEAPPLLLLSIRREQQDSLSSMECRRGNQATGDDQSYHSTPVSPANYPNSDTDRALALIAVSDEVLSQWLKSKMVECDKIIGLAVGSKENDWDGQICFAQQREQINKTSRAKDKSKRRVSSELHVLKSSVNYDRGAV</sequence>
<dbReference type="EMBL" id="CM056810">
    <property type="protein sequence ID" value="KAJ8645881.1"/>
    <property type="molecule type" value="Genomic_DNA"/>
</dbReference>
<organism evidence="1 2">
    <name type="scientific">Persea americana</name>
    <name type="common">Avocado</name>
    <dbReference type="NCBI Taxonomy" id="3435"/>
    <lineage>
        <taxon>Eukaryota</taxon>
        <taxon>Viridiplantae</taxon>
        <taxon>Streptophyta</taxon>
        <taxon>Embryophyta</taxon>
        <taxon>Tracheophyta</taxon>
        <taxon>Spermatophyta</taxon>
        <taxon>Magnoliopsida</taxon>
        <taxon>Magnoliidae</taxon>
        <taxon>Laurales</taxon>
        <taxon>Lauraceae</taxon>
        <taxon>Persea</taxon>
    </lineage>
</organism>
<name>A0ACC2MJF9_PERAE</name>